<dbReference type="GO" id="GO:1902201">
    <property type="term" value="P:negative regulation of bacterial-type flagellum-dependent cell motility"/>
    <property type="evidence" value="ECO:0007669"/>
    <property type="project" value="TreeGrafter"/>
</dbReference>
<accession>A0A2D2DL79</accession>
<dbReference type="InterPro" id="IPR013656">
    <property type="entry name" value="PAS_4"/>
</dbReference>
<dbReference type="GO" id="GO:0005886">
    <property type="term" value="C:plasma membrane"/>
    <property type="evidence" value="ECO:0007669"/>
    <property type="project" value="TreeGrafter"/>
</dbReference>
<dbReference type="InterPro" id="IPR000160">
    <property type="entry name" value="GGDEF_dom"/>
</dbReference>
<protein>
    <recommendedName>
        <fullName evidence="1">diguanylate cyclase</fullName>
        <ecNumber evidence="1">2.7.7.65</ecNumber>
    </recommendedName>
</protein>
<evidence type="ECO:0000313" key="7">
    <source>
        <dbReference type="Proteomes" id="UP000229897"/>
    </source>
</evidence>
<dbReference type="SUPFAM" id="SSF55073">
    <property type="entry name" value="Nucleotide cyclase"/>
    <property type="match status" value="1"/>
</dbReference>
<dbReference type="NCBIfam" id="TIGR00254">
    <property type="entry name" value="GGDEF"/>
    <property type="match status" value="1"/>
</dbReference>
<dbReference type="Gene3D" id="3.30.450.20">
    <property type="entry name" value="PAS domain"/>
    <property type="match status" value="1"/>
</dbReference>
<sequence length="325" mass="36215">MSTSIEVAQGQAQAIAQLSEENAFLREELRRVREAERTLDALLDNAPVLISAKALDGTILMASRHFEILDGYDAAAFVGRKVFDLFPPDIAEQLWRNDQRAATERRAIHEEETVYHRDQSLHTYATVKFPLFDDDGAVIATCAVSTDITDVRTAQADSLTDELTGLKNRRYFNMRFVEEQRRAQRDQRLLTLLLADVDRFKGYNDTHGHPQGDVVLGAVAQAIRRTLNRPGDLGFRLGGDEFACLFTANSEEESVELAERIRAALAAEAIPHLANDPYGTVTLSIGLAFLYPHDAEDALAQGAAYERGDQALYRAKHKGRNTVSR</sequence>
<dbReference type="FunFam" id="3.30.70.270:FF:000001">
    <property type="entry name" value="Diguanylate cyclase domain protein"/>
    <property type="match status" value="1"/>
</dbReference>
<dbReference type="PROSITE" id="PS50887">
    <property type="entry name" value="GGDEF"/>
    <property type="match status" value="1"/>
</dbReference>
<dbReference type="PANTHER" id="PTHR45138:SF9">
    <property type="entry name" value="DIGUANYLATE CYCLASE DGCM-RELATED"/>
    <property type="match status" value="1"/>
</dbReference>
<dbReference type="KEGG" id="mass:CR152_15285"/>
<organism evidence="6 7">
    <name type="scientific">Massilia violaceinigra</name>
    <dbReference type="NCBI Taxonomy" id="2045208"/>
    <lineage>
        <taxon>Bacteria</taxon>
        <taxon>Pseudomonadati</taxon>
        <taxon>Pseudomonadota</taxon>
        <taxon>Betaproteobacteria</taxon>
        <taxon>Burkholderiales</taxon>
        <taxon>Oxalobacteraceae</taxon>
        <taxon>Telluria group</taxon>
        <taxon>Massilia</taxon>
    </lineage>
</organism>
<dbReference type="Proteomes" id="UP000229897">
    <property type="component" value="Chromosome"/>
</dbReference>
<dbReference type="GO" id="GO:0043709">
    <property type="term" value="P:cell adhesion involved in single-species biofilm formation"/>
    <property type="evidence" value="ECO:0007669"/>
    <property type="project" value="TreeGrafter"/>
</dbReference>
<dbReference type="CDD" id="cd01949">
    <property type="entry name" value="GGDEF"/>
    <property type="match status" value="1"/>
</dbReference>
<gene>
    <name evidence="6" type="ORF">CR152_15285</name>
</gene>
<dbReference type="SMART" id="SM00091">
    <property type="entry name" value="PAS"/>
    <property type="match status" value="1"/>
</dbReference>
<dbReference type="Gene3D" id="3.30.70.270">
    <property type="match status" value="1"/>
</dbReference>
<dbReference type="InterPro" id="IPR000014">
    <property type="entry name" value="PAS"/>
</dbReference>
<evidence type="ECO:0000259" key="4">
    <source>
        <dbReference type="PROSITE" id="PS50112"/>
    </source>
</evidence>
<comment type="catalytic activity">
    <reaction evidence="2">
        <text>2 GTP = 3',3'-c-di-GMP + 2 diphosphate</text>
        <dbReference type="Rhea" id="RHEA:24898"/>
        <dbReference type="ChEBI" id="CHEBI:33019"/>
        <dbReference type="ChEBI" id="CHEBI:37565"/>
        <dbReference type="ChEBI" id="CHEBI:58805"/>
        <dbReference type="EC" id="2.7.7.65"/>
    </reaction>
</comment>
<proteinExistence type="predicted"/>
<dbReference type="EMBL" id="CP024608">
    <property type="protein sequence ID" value="ATQ75738.1"/>
    <property type="molecule type" value="Genomic_DNA"/>
</dbReference>
<evidence type="ECO:0000313" key="6">
    <source>
        <dbReference type="EMBL" id="ATQ75738.1"/>
    </source>
</evidence>
<dbReference type="GO" id="GO:0052621">
    <property type="term" value="F:diguanylate cyclase activity"/>
    <property type="evidence" value="ECO:0007669"/>
    <property type="project" value="UniProtKB-EC"/>
</dbReference>
<reference evidence="6" key="1">
    <citation type="submission" date="2017-10" db="EMBL/GenBank/DDBJ databases">
        <title>Massilia psychrophilum sp. nov., a novel purple-pigmented bacterium isolated from Tianshan glacier, Xinjiang Municipality, China.</title>
        <authorList>
            <person name="Wang H."/>
        </authorList>
    </citation>
    <scope>NUCLEOTIDE SEQUENCE [LARGE SCALE GENOMIC DNA]</scope>
    <source>
        <strain evidence="6">B2</strain>
    </source>
</reference>
<dbReference type="PANTHER" id="PTHR45138">
    <property type="entry name" value="REGULATORY COMPONENTS OF SENSORY TRANSDUCTION SYSTEM"/>
    <property type="match status" value="1"/>
</dbReference>
<dbReference type="OrthoDB" id="9813903at2"/>
<dbReference type="PROSITE" id="PS50112">
    <property type="entry name" value="PAS"/>
    <property type="match status" value="1"/>
</dbReference>
<dbReference type="SMART" id="SM00267">
    <property type="entry name" value="GGDEF"/>
    <property type="match status" value="1"/>
</dbReference>
<dbReference type="RefSeq" id="WP_099875749.1">
    <property type="nucleotide sequence ID" value="NZ_CP024608.1"/>
</dbReference>
<dbReference type="InterPro" id="IPR043128">
    <property type="entry name" value="Rev_trsase/Diguanyl_cyclase"/>
</dbReference>
<name>A0A2D2DL79_9BURK</name>
<dbReference type="Pfam" id="PF00990">
    <property type="entry name" value="GGDEF"/>
    <property type="match status" value="1"/>
</dbReference>
<evidence type="ECO:0000256" key="2">
    <source>
        <dbReference type="ARBA" id="ARBA00034247"/>
    </source>
</evidence>
<evidence type="ECO:0000256" key="3">
    <source>
        <dbReference type="SAM" id="Coils"/>
    </source>
</evidence>
<keyword evidence="3" id="KW-0175">Coiled coil</keyword>
<dbReference type="NCBIfam" id="TIGR00229">
    <property type="entry name" value="sensory_box"/>
    <property type="match status" value="1"/>
</dbReference>
<dbReference type="SUPFAM" id="SSF55785">
    <property type="entry name" value="PYP-like sensor domain (PAS domain)"/>
    <property type="match status" value="1"/>
</dbReference>
<evidence type="ECO:0000259" key="5">
    <source>
        <dbReference type="PROSITE" id="PS50887"/>
    </source>
</evidence>
<feature type="coiled-coil region" evidence="3">
    <location>
        <begin position="8"/>
        <end position="45"/>
    </location>
</feature>
<dbReference type="InterPro" id="IPR035965">
    <property type="entry name" value="PAS-like_dom_sf"/>
</dbReference>
<feature type="domain" description="GGDEF" evidence="5">
    <location>
        <begin position="188"/>
        <end position="325"/>
    </location>
</feature>
<dbReference type="InterPro" id="IPR050469">
    <property type="entry name" value="Diguanylate_Cyclase"/>
</dbReference>
<feature type="domain" description="PAS" evidence="4">
    <location>
        <begin position="35"/>
        <end position="105"/>
    </location>
</feature>
<dbReference type="EC" id="2.7.7.65" evidence="1"/>
<evidence type="ECO:0000256" key="1">
    <source>
        <dbReference type="ARBA" id="ARBA00012528"/>
    </source>
</evidence>
<dbReference type="AlphaFoldDB" id="A0A2D2DL79"/>
<dbReference type="InterPro" id="IPR029787">
    <property type="entry name" value="Nucleotide_cyclase"/>
</dbReference>
<keyword evidence="7" id="KW-1185">Reference proteome</keyword>
<dbReference type="CDD" id="cd00130">
    <property type="entry name" value="PAS"/>
    <property type="match status" value="1"/>
</dbReference>
<dbReference type="Pfam" id="PF08448">
    <property type="entry name" value="PAS_4"/>
    <property type="match status" value="1"/>
</dbReference>